<reference evidence="5" key="1">
    <citation type="journal article" date="2014" name="Int. J. Syst. Evol. Microbiol.">
        <title>Complete genome sequence of Corynebacterium casei LMG S-19264T (=DSM 44701T), isolated from a smear-ripened cheese.</title>
        <authorList>
            <consortium name="US DOE Joint Genome Institute (JGI-PGF)"/>
            <person name="Walter F."/>
            <person name="Albersmeier A."/>
            <person name="Kalinowski J."/>
            <person name="Ruckert C."/>
        </authorList>
    </citation>
    <scope>NUCLEOTIDE SEQUENCE</scope>
    <source>
        <strain evidence="5">CGMCC 4.7201</strain>
    </source>
</reference>
<evidence type="ECO:0000259" key="4">
    <source>
        <dbReference type="Pfam" id="PF13193"/>
    </source>
</evidence>
<evidence type="ECO:0000313" key="5">
    <source>
        <dbReference type="EMBL" id="GGO97197.1"/>
    </source>
</evidence>
<dbReference type="RefSeq" id="WP_189134825.1">
    <property type="nucleotide sequence ID" value="NZ_BMMS01000032.1"/>
</dbReference>
<organism evidence="5 6">
    <name type="scientific">Wenjunlia tyrosinilytica</name>
    <dbReference type="NCBI Taxonomy" id="1544741"/>
    <lineage>
        <taxon>Bacteria</taxon>
        <taxon>Bacillati</taxon>
        <taxon>Actinomycetota</taxon>
        <taxon>Actinomycetes</taxon>
        <taxon>Kitasatosporales</taxon>
        <taxon>Streptomycetaceae</taxon>
        <taxon>Wenjunlia</taxon>
    </lineage>
</organism>
<dbReference type="PANTHER" id="PTHR43767">
    <property type="entry name" value="LONG-CHAIN-FATTY-ACID--COA LIGASE"/>
    <property type="match status" value="1"/>
</dbReference>
<gene>
    <name evidence="5" type="ORF">GCM10012280_58450</name>
</gene>
<dbReference type="SUPFAM" id="SSF56801">
    <property type="entry name" value="Acetyl-CoA synthetase-like"/>
    <property type="match status" value="1"/>
</dbReference>
<accession>A0A917ZWP9</accession>
<dbReference type="Proteomes" id="UP000641932">
    <property type="component" value="Unassembled WGS sequence"/>
</dbReference>
<dbReference type="InterPro" id="IPR020845">
    <property type="entry name" value="AMP-binding_CS"/>
</dbReference>
<keyword evidence="2 5" id="KW-0436">Ligase</keyword>
<reference evidence="5" key="2">
    <citation type="submission" date="2020-09" db="EMBL/GenBank/DDBJ databases">
        <authorList>
            <person name="Sun Q."/>
            <person name="Zhou Y."/>
        </authorList>
    </citation>
    <scope>NUCLEOTIDE SEQUENCE</scope>
    <source>
        <strain evidence="5">CGMCC 4.7201</strain>
    </source>
</reference>
<sequence length="517" mass="55864">MNTVASLIESASRRYAARTAVVDGRRSLSFAQTDRRSNRLAHVLLALTPDPGSRVALLMNNRLEYVECDFAVAKAGKVRVSVNPRLVDQERQYILDDCGADTLICDSDHVGFAVRARDALPTLKHLIVIDGAPAGAHDYADIMRGAADSAPRVPRRPEAPSYIMYTSGTSGRPKGATASVAGRVASTVNMLLDEIDPKAGDAMLHVGSMCHGSGAKVLAYYLRGARNVTLPKFAPSTFFDTVVEHGITGTFVVPTMIGMLLETARSKRVDVGRLRDVTYGGAPITPSRLSEALERFGPIFVQVYGSCEAPHPVMVLGRDDHTAALSSGGDLLTSVGRESTLVETRLMTESGAEATDGRGELWVRGPNVMSGYWNNPQATAEVFHDGWYRTGDVAVRDDNGFHYIVDRVRDVIISGGLNVYPAEVEAAISKHPAVHDVAVIGVPDERWGEAVKAVVVVKPGAHIDEDDLVGFCADHLAGYKKPRSFDFVASLPTGSTGKVLKRELAARYWDGRQRRVN</sequence>
<evidence type="ECO:0000259" key="3">
    <source>
        <dbReference type="Pfam" id="PF00501"/>
    </source>
</evidence>
<comment type="caution">
    <text evidence="5">The sequence shown here is derived from an EMBL/GenBank/DDBJ whole genome shotgun (WGS) entry which is preliminary data.</text>
</comment>
<dbReference type="InterPro" id="IPR045851">
    <property type="entry name" value="AMP-bd_C_sf"/>
</dbReference>
<dbReference type="InterPro" id="IPR025110">
    <property type="entry name" value="AMP-bd_C"/>
</dbReference>
<proteinExistence type="inferred from homology"/>
<evidence type="ECO:0000313" key="6">
    <source>
        <dbReference type="Proteomes" id="UP000641932"/>
    </source>
</evidence>
<dbReference type="Pfam" id="PF13193">
    <property type="entry name" value="AMP-binding_C"/>
    <property type="match status" value="1"/>
</dbReference>
<dbReference type="Pfam" id="PF00501">
    <property type="entry name" value="AMP-binding"/>
    <property type="match status" value="1"/>
</dbReference>
<dbReference type="Gene3D" id="3.30.300.30">
    <property type="match status" value="1"/>
</dbReference>
<dbReference type="PANTHER" id="PTHR43767:SF7">
    <property type="entry name" value="MEDIUM_LONG-CHAIN-FATTY-ACID--COA LIGASE FADD8"/>
    <property type="match status" value="1"/>
</dbReference>
<dbReference type="Gene3D" id="3.40.50.12780">
    <property type="entry name" value="N-terminal domain of ligase-like"/>
    <property type="match status" value="1"/>
</dbReference>
<dbReference type="GO" id="GO:0016877">
    <property type="term" value="F:ligase activity, forming carbon-sulfur bonds"/>
    <property type="evidence" value="ECO:0007669"/>
    <property type="project" value="UniProtKB-ARBA"/>
</dbReference>
<dbReference type="InterPro" id="IPR050237">
    <property type="entry name" value="ATP-dep_AMP-bd_enzyme"/>
</dbReference>
<evidence type="ECO:0000256" key="1">
    <source>
        <dbReference type="ARBA" id="ARBA00006432"/>
    </source>
</evidence>
<protein>
    <submittedName>
        <fullName evidence="5">Ligase</fullName>
    </submittedName>
</protein>
<feature type="domain" description="AMP-dependent synthetase/ligase" evidence="3">
    <location>
        <begin position="10"/>
        <end position="373"/>
    </location>
</feature>
<evidence type="ECO:0000256" key="2">
    <source>
        <dbReference type="ARBA" id="ARBA00022598"/>
    </source>
</evidence>
<dbReference type="FunFam" id="3.30.300.30:FF:000008">
    <property type="entry name" value="2,3-dihydroxybenzoate-AMP ligase"/>
    <property type="match status" value="1"/>
</dbReference>
<feature type="domain" description="AMP-binding enzyme C-terminal" evidence="4">
    <location>
        <begin position="423"/>
        <end position="498"/>
    </location>
</feature>
<dbReference type="AlphaFoldDB" id="A0A917ZWP9"/>
<dbReference type="EMBL" id="BMMS01000032">
    <property type="protein sequence ID" value="GGO97197.1"/>
    <property type="molecule type" value="Genomic_DNA"/>
</dbReference>
<dbReference type="InterPro" id="IPR042099">
    <property type="entry name" value="ANL_N_sf"/>
</dbReference>
<comment type="similarity">
    <text evidence="1">Belongs to the ATP-dependent AMP-binding enzyme family.</text>
</comment>
<dbReference type="InterPro" id="IPR000873">
    <property type="entry name" value="AMP-dep_synth/lig_dom"/>
</dbReference>
<keyword evidence="6" id="KW-1185">Reference proteome</keyword>
<name>A0A917ZWP9_9ACTN</name>
<dbReference type="PROSITE" id="PS00455">
    <property type="entry name" value="AMP_BINDING"/>
    <property type="match status" value="1"/>
</dbReference>